<name>A0ABW8II99_9GAMM</name>
<evidence type="ECO:0000313" key="2">
    <source>
        <dbReference type="EMBL" id="MFK2854933.1"/>
    </source>
</evidence>
<protein>
    <submittedName>
        <fullName evidence="2">Uncharacterized protein</fullName>
    </submittedName>
</protein>
<proteinExistence type="predicted"/>
<keyword evidence="1" id="KW-0812">Transmembrane</keyword>
<gene>
    <name evidence="2" type="ORF">ISP18_10065</name>
</gene>
<comment type="caution">
    <text evidence="2">The sequence shown here is derived from an EMBL/GenBank/DDBJ whole genome shotgun (WGS) entry which is preliminary data.</text>
</comment>
<keyword evidence="1" id="KW-0472">Membrane</keyword>
<dbReference type="RefSeq" id="WP_380010347.1">
    <property type="nucleotide sequence ID" value="NZ_JADIKI010000022.1"/>
</dbReference>
<accession>A0ABW8II99</accession>
<organism evidence="2 3">
    <name type="scientific">Dyella humi</name>
    <dbReference type="NCBI Taxonomy" id="1770547"/>
    <lineage>
        <taxon>Bacteria</taxon>
        <taxon>Pseudomonadati</taxon>
        <taxon>Pseudomonadota</taxon>
        <taxon>Gammaproteobacteria</taxon>
        <taxon>Lysobacterales</taxon>
        <taxon>Rhodanobacteraceae</taxon>
        <taxon>Dyella</taxon>
    </lineage>
</organism>
<sequence length="89" mass="9281">MQCEAHSTLFAAAGVVGAYLRSSLGKLIDGRHLLVLFALLMLTIAVLVLRGKRLQEGAAYPHRNMFPRLGAAGLGAGALAGFSASVVVF</sequence>
<evidence type="ECO:0000256" key="1">
    <source>
        <dbReference type="SAM" id="Phobius"/>
    </source>
</evidence>
<feature type="transmembrane region" description="Helical" evidence="1">
    <location>
        <begin position="30"/>
        <end position="49"/>
    </location>
</feature>
<evidence type="ECO:0000313" key="3">
    <source>
        <dbReference type="Proteomes" id="UP001620409"/>
    </source>
</evidence>
<keyword evidence="1" id="KW-1133">Transmembrane helix</keyword>
<dbReference type="Proteomes" id="UP001620409">
    <property type="component" value="Unassembled WGS sequence"/>
</dbReference>
<feature type="transmembrane region" description="Helical" evidence="1">
    <location>
        <begin position="69"/>
        <end position="88"/>
    </location>
</feature>
<dbReference type="EMBL" id="JADIKI010000022">
    <property type="protein sequence ID" value="MFK2854933.1"/>
    <property type="molecule type" value="Genomic_DNA"/>
</dbReference>
<keyword evidence="3" id="KW-1185">Reference proteome</keyword>
<reference evidence="2 3" key="1">
    <citation type="submission" date="2020-10" db="EMBL/GenBank/DDBJ databases">
        <title>Phylogeny of dyella-like bacteria.</title>
        <authorList>
            <person name="Fu J."/>
        </authorList>
    </citation>
    <scope>NUCLEOTIDE SEQUENCE [LARGE SCALE GENOMIC DNA]</scope>
    <source>
        <strain evidence="2 3">DHG40</strain>
    </source>
</reference>